<dbReference type="AlphaFoldDB" id="A0A1H8ZAQ6"/>
<sequence>MTAFSDQPLVSVIMPMFNVEQYISESVQSILNQTFDYLELIIIDDGSTDSSAEIVRKFCIQEKRIIFIQQENQGQSAARNFGLSLANGKYIYFMDSDDFLDLNALKMLVSYAEKMQLDLVAFSGKSFTNDKLSLDRFQHYYRPPITKPVNGVDLFLILSRKNQFIASPCLYLFRRDLTETTGLAFDVGYIHEDEGFTPLLFILATRAISLDEHFFWRRVRNDSTMTTPLSYRNVEGLIQAACKLSIDDKFLIKSSFFKLVLLKITLKKAQRRLLRNARKVAETIERQVNFISNIRKRFGIKALLSIDPAMILYVYANPLYRLLRSVKQKLHLNATDSH</sequence>
<dbReference type="InterPro" id="IPR029044">
    <property type="entry name" value="Nucleotide-diphossugar_trans"/>
</dbReference>
<dbReference type="Gene3D" id="3.90.550.10">
    <property type="entry name" value="Spore Coat Polysaccharide Biosynthesis Protein SpsA, Chain A"/>
    <property type="match status" value="1"/>
</dbReference>
<dbReference type="GO" id="GO:0016758">
    <property type="term" value="F:hexosyltransferase activity"/>
    <property type="evidence" value="ECO:0007669"/>
    <property type="project" value="UniProtKB-ARBA"/>
</dbReference>
<keyword evidence="2" id="KW-0808">Transferase</keyword>
<dbReference type="SUPFAM" id="SSF53448">
    <property type="entry name" value="Nucleotide-diphospho-sugar transferases"/>
    <property type="match status" value="1"/>
</dbReference>
<dbReference type="Proteomes" id="UP000199496">
    <property type="component" value="Unassembled WGS sequence"/>
</dbReference>
<evidence type="ECO:0000259" key="1">
    <source>
        <dbReference type="Pfam" id="PF00535"/>
    </source>
</evidence>
<dbReference type="InterPro" id="IPR001173">
    <property type="entry name" value="Glyco_trans_2-like"/>
</dbReference>
<protein>
    <submittedName>
        <fullName evidence="2">Glycosyl transferase family 2</fullName>
    </submittedName>
</protein>
<dbReference type="EMBL" id="FOFO01000002">
    <property type="protein sequence ID" value="SEP61421.1"/>
    <property type="molecule type" value="Genomic_DNA"/>
</dbReference>
<dbReference type="RefSeq" id="WP_090202709.1">
    <property type="nucleotide sequence ID" value="NZ_FOFO01000002.1"/>
</dbReference>
<accession>A0A1H8ZAQ6</accession>
<keyword evidence="3" id="KW-1185">Reference proteome</keyword>
<organism evidence="2 3">
    <name type="scientific">Ectothiorhodospira magna</name>
    <dbReference type="NCBI Taxonomy" id="867345"/>
    <lineage>
        <taxon>Bacteria</taxon>
        <taxon>Pseudomonadati</taxon>
        <taxon>Pseudomonadota</taxon>
        <taxon>Gammaproteobacteria</taxon>
        <taxon>Chromatiales</taxon>
        <taxon>Ectothiorhodospiraceae</taxon>
        <taxon>Ectothiorhodospira</taxon>
    </lineage>
</organism>
<dbReference type="Pfam" id="PF00535">
    <property type="entry name" value="Glycos_transf_2"/>
    <property type="match status" value="1"/>
</dbReference>
<dbReference type="STRING" id="867345.SAMN05421693_10244"/>
<evidence type="ECO:0000313" key="2">
    <source>
        <dbReference type="EMBL" id="SEP61421.1"/>
    </source>
</evidence>
<proteinExistence type="predicted"/>
<gene>
    <name evidence="2" type="ORF">SAMN05421693_10244</name>
</gene>
<reference evidence="2 3" key="1">
    <citation type="submission" date="2016-10" db="EMBL/GenBank/DDBJ databases">
        <authorList>
            <person name="de Groot N.N."/>
        </authorList>
    </citation>
    <scope>NUCLEOTIDE SEQUENCE [LARGE SCALE GENOMIC DNA]</scope>
    <source>
        <strain evidence="2 3">B7-7</strain>
    </source>
</reference>
<feature type="domain" description="Glycosyltransferase 2-like" evidence="1">
    <location>
        <begin position="11"/>
        <end position="178"/>
    </location>
</feature>
<dbReference type="OrthoDB" id="5782309at2"/>
<dbReference type="PANTHER" id="PTHR22916">
    <property type="entry name" value="GLYCOSYLTRANSFERASE"/>
    <property type="match status" value="1"/>
</dbReference>
<dbReference type="CDD" id="cd00761">
    <property type="entry name" value="Glyco_tranf_GTA_type"/>
    <property type="match status" value="1"/>
</dbReference>
<name>A0A1H8ZAQ6_9GAMM</name>
<dbReference type="PANTHER" id="PTHR22916:SF3">
    <property type="entry name" value="UDP-GLCNAC:BETAGAL BETA-1,3-N-ACETYLGLUCOSAMINYLTRANSFERASE-LIKE PROTEIN 1"/>
    <property type="match status" value="1"/>
</dbReference>
<evidence type="ECO:0000313" key="3">
    <source>
        <dbReference type="Proteomes" id="UP000199496"/>
    </source>
</evidence>